<keyword evidence="1" id="KW-0812">Transmembrane</keyword>
<keyword evidence="1" id="KW-0472">Membrane</keyword>
<dbReference type="EMBL" id="BAABFA010000010">
    <property type="protein sequence ID" value="GAA4465443.1"/>
    <property type="molecule type" value="Genomic_DNA"/>
</dbReference>
<keyword evidence="1" id="KW-1133">Transmembrane helix</keyword>
<evidence type="ECO:0000256" key="1">
    <source>
        <dbReference type="SAM" id="Phobius"/>
    </source>
</evidence>
<protein>
    <submittedName>
        <fullName evidence="2">Uncharacterized protein</fullName>
    </submittedName>
</protein>
<accession>A0ABP8NDC1</accession>
<evidence type="ECO:0000313" key="3">
    <source>
        <dbReference type="Proteomes" id="UP001500067"/>
    </source>
</evidence>
<organism evidence="2 3">
    <name type="scientific">Nemorincola caseinilytica</name>
    <dbReference type="NCBI Taxonomy" id="2054315"/>
    <lineage>
        <taxon>Bacteria</taxon>
        <taxon>Pseudomonadati</taxon>
        <taxon>Bacteroidota</taxon>
        <taxon>Chitinophagia</taxon>
        <taxon>Chitinophagales</taxon>
        <taxon>Chitinophagaceae</taxon>
        <taxon>Nemorincola</taxon>
    </lineage>
</organism>
<dbReference type="Proteomes" id="UP001500067">
    <property type="component" value="Unassembled WGS sequence"/>
</dbReference>
<gene>
    <name evidence="2" type="ORF">GCM10023093_17630</name>
</gene>
<feature type="transmembrane region" description="Helical" evidence="1">
    <location>
        <begin position="136"/>
        <end position="154"/>
    </location>
</feature>
<proteinExistence type="predicted"/>
<sequence>MNTDTQNKAGTLNINFPGQWFIVDSKVKIHIDGKLHSTHSIKDGFSVSIPITKDEMQVQVVLGSIKSTMYKLTGLDRTAGYDMKLIYSDTWGKFSKDYKLTKDGEPATNQHHDEPLVEPVQKPIAQKEGGSKKGKMIGIAAVALILLVIFSKIIRSHNENMAFIRITHKRGTFDACYVIIPKKDPNYCFHIAVFSAKPDMAKALDNPKLSSTCYEVMRTGASTTEDYNDIFDAIEDGLGDKGCWQPLSQYYSVVDGELYENGVKLTDYLEKDGVSNKIQ</sequence>
<reference evidence="3" key="1">
    <citation type="journal article" date="2019" name="Int. J. Syst. Evol. Microbiol.">
        <title>The Global Catalogue of Microorganisms (GCM) 10K type strain sequencing project: providing services to taxonomists for standard genome sequencing and annotation.</title>
        <authorList>
            <consortium name="The Broad Institute Genomics Platform"/>
            <consortium name="The Broad Institute Genome Sequencing Center for Infectious Disease"/>
            <person name="Wu L."/>
            <person name="Ma J."/>
        </authorList>
    </citation>
    <scope>NUCLEOTIDE SEQUENCE [LARGE SCALE GENOMIC DNA]</scope>
    <source>
        <strain evidence="3">JCM 32105</strain>
    </source>
</reference>
<keyword evidence="3" id="KW-1185">Reference proteome</keyword>
<comment type="caution">
    <text evidence="2">The sequence shown here is derived from an EMBL/GenBank/DDBJ whole genome shotgun (WGS) entry which is preliminary data.</text>
</comment>
<dbReference type="RefSeq" id="WP_345081748.1">
    <property type="nucleotide sequence ID" value="NZ_BAABFA010000010.1"/>
</dbReference>
<name>A0ABP8NDC1_9BACT</name>
<evidence type="ECO:0000313" key="2">
    <source>
        <dbReference type="EMBL" id="GAA4465443.1"/>
    </source>
</evidence>